<evidence type="ECO:0000313" key="3">
    <source>
        <dbReference type="Proteomes" id="UP001162131"/>
    </source>
</evidence>
<organism evidence="2 3">
    <name type="scientific">Blepharisma stoltei</name>
    <dbReference type="NCBI Taxonomy" id="1481888"/>
    <lineage>
        <taxon>Eukaryota</taxon>
        <taxon>Sar</taxon>
        <taxon>Alveolata</taxon>
        <taxon>Ciliophora</taxon>
        <taxon>Postciliodesmatophora</taxon>
        <taxon>Heterotrichea</taxon>
        <taxon>Heterotrichida</taxon>
        <taxon>Blepharismidae</taxon>
        <taxon>Blepharisma</taxon>
    </lineage>
</organism>
<gene>
    <name evidence="2" type="ORF">BSTOLATCC_MIC192</name>
</gene>
<accession>A0AAU9I3J4</accession>
<feature type="region of interest" description="Disordered" evidence="1">
    <location>
        <begin position="140"/>
        <end position="160"/>
    </location>
</feature>
<dbReference type="AlphaFoldDB" id="A0AAU9I3J4"/>
<keyword evidence="3" id="KW-1185">Reference proteome</keyword>
<name>A0AAU9I3J4_9CILI</name>
<protein>
    <submittedName>
        <fullName evidence="2">Uncharacterized protein</fullName>
    </submittedName>
</protein>
<comment type="caution">
    <text evidence="2">The sequence shown here is derived from an EMBL/GenBank/DDBJ whole genome shotgun (WGS) entry which is preliminary data.</text>
</comment>
<evidence type="ECO:0000313" key="2">
    <source>
        <dbReference type="EMBL" id="CAG9309978.1"/>
    </source>
</evidence>
<evidence type="ECO:0000256" key="1">
    <source>
        <dbReference type="SAM" id="MobiDB-lite"/>
    </source>
</evidence>
<dbReference type="EMBL" id="CAJZBQ010000001">
    <property type="protein sequence ID" value="CAG9309978.1"/>
    <property type="molecule type" value="Genomic_DNA"/>
</dbReference>
<dbReference type="Proteomes" id="UP001162131">
    <property type="component" value="Unassembled WGS sequence"/>
</dbReference>
<sequence length="263" mass="31134">MLPNFQHLSPIRLIKEKVIVLSIISKKKIKFTERINKKNMDLNETLARLLLGYTNNSCRKNIKCSFDNLISKNFWCKRGKFKKDYLRCKLIRGHKRLMRQMKVGRVPKKGLNCYDETLSSSQELFQRLKDCYNEDKPKFNKISKTENGPITDGNDKNPNSRSVNSFNKGFCKGYFEDPIVRRSYYYYTEYLFSNLDPEVLCKKFEINCCESEQHECYCSLKWTIMKTYISQSLIKEIDLEPWKPENPCSIVLPDISRMMLPFC</sequence>
<reference evidence="2" key="1">
    <citation type="submission" date="2021-09" db="EMBL/GenBank/DDBJ databases">
        <authorList>
            <consortium name="AG Swart"/>
            <person name="Singh M."/>
            <person name="Singh A."/>
            <person name="Seah K."/>
            <person name="Emmerich C."/>
        </authorList>
    </citation>
    <scope>NUCLEOTIDE SEQUENCE</scope>
    <source>
        <strain evidence="2">ATCC30299</strain>
    </source>
</reference>
<proteinExistence type="predicted"/>